<dbReference type="GO" id="GO:0007508">
    <property type="term" value="P:larval heart development"/>
    <property type="evidence" value="ECO:0007669"/>
    <property type="project" value="TreeGrafter"/>
</dbReference>
<dbReference type="Proteomes" id="UP000499080">
    <property type="component" value="Unassembled WGS sequence"/>
</dbReference>
<reference evidence="1 2" key="1">
    <citation type="journal article" date="2019" name="Sci. Rep.">
        <title>Orb-weaving spider Araneus ventricosus genome elucidates the spidroin gene catalogue.</title>
        <authorList>
            <person name="Kono N."/>
            <person name="Nakamura H."/>
            <person name="Ohtoshi R."/>
            <person name="Moran D.A.P."/>
            <person name="Shinohara A."/>
            <person name="Yoshida Y."/>
            <person name="Fujiwara M."/>
            <person name="Mori M."/>
            <person name="Tomita M."/>
            <person name="Arakawa K."/>
        </authorList>
    </citation>
    <scope>NUCLEOTIDE SEQUENCE [LARGE SCALE GENOMIC DNA]</scope>
</reference>
<name>A0A4Y2EY72_ARAVE</name>
<dbReference type="SUPFAM" id="SSF56219">
    <property type="entry name" value="DNase I-like"/>
    <property type="match status" value="1"/>
</dbReference>
<sequence length="161" mass="18495">MTRYPKKLFLGPTATILLSSLCRLTLIRNDFLCFIIVRGLRTKTVEFYSSVASVEYDVICVTETWLCEDIDSWHLFDDRYLVYRKDRGSSSNSSRRGGGVLVAIKKCLSSRKLDVPGLDLEAIWISVKLNYSKKMLLCVVYFPPSSHVDSYVKFFDCFEGF</sequence>
<dbReference type="PANTHER" id="PTHR33395:SF22">
    <property type="entry name" value="REVERSE TRANSCRIPTASE DOMAIN-CONTAINING PROTEIN"/>
    <property type="match status" value="1"/>
</dbReference>
<dbReference type="InterPro" id="IPR036691">
    <property type="entry name" value="Endo/exonu/phosph_ase_sf"/>
</dbReference>
<dbReference type="OrthoDB" id="8069600at2759"/>
<dbReference type="PANTHER" id="PTHR33395">
    <property type="entry name" value="TRANSCRIPTASE, PUTATIVE-RELATED-RELATED"/>
    <property type="match status" value="1"/>
</dbReference>
<dbReference type="GO" id="GO:0031012">
    <property type="term" value="C:extracellular matrix"/>
    <property type="evidence" value="ECO:0007669"/>
    <property type="project" value="TreeGrafter"/>
</dbReference>
<evidence type="ECO:0008006" key="3">
    <source>
        <dbReference type="Google" id="ProtNLM"/>
    </source>
</evidence>
<keyword evidence="2" id="KW-1185">Reference proteome</keyword>
<evidence type="ECO:0000313" key="2">
    <source>
        <dbReference type="Proteomes" id="UP000499080"/>
    </source>
</evidence>
<evidence type="ECO:0000313" key="1">
    <source>
        <dbReference type="EMBL" id="GBM32815.1"/>
    </source>
</evidence>
<dbReference type="Gene3D" id="3.60.10.10">
    <property type="entry name" value="Endonuclease/exonuclease/phosphatase"/>
    <property type="match status" value="1"/>
</dbReference>
<accession>A0A4Y2EY72</accession>
<dbReference type="GO" id="GO:0061343">
    <property type="term" value="P:cell adhesion involved in heart morphogenesis"/>
    <property type="evidence" value="ECO:0007669"/>
    <property type="project" value="TreeGrafter"/>
</dbReference>
<organism evidence="1 2">
    <name type="scientific">Araneus ventricosus</name>
    <name type="common">Orbweaver spider</name>
    <name type="synonym">Epeira ventricosa</name>
    <dbReference type="NCBI Taxonomy" id="182803"/>
    <lineage>
        <taxon>Eukaryota</taxon>
        <taxon>Metazoa</taxon>
        <taxon>Ecdysozoa</taxon>
        <taxon>Arthropoda</taxon>
        <taxon>Chelicerata</taxon>
        <taxon>Arachnida</taxon>
        <taxon>Araneae</taxon>
        <taxon>Araneomorphae</taxon>
        <taxon>Entelegynae</taxon>
        <taxon>Araneoidea</taxon>
        <taxon>Araneidae</taxon>
        <taxon>Araneus</taxon>
    </lineage>
</organism>
<proteinExistence type="predicted"/>
<dbReference type="AlphaFoldDB" id="A0A4Y2EY72"/>
<dbReference type="EMBL" id="BGPR01000718">
    <property type="protein sequence ID" value="GBM32815.1"/>
    <property type="molecule type" value="Genomic_DNA"/>
</dbReference>
<comment type="caution">
    <text evidence="1">The sequence shown here is derived from an EMBL/GenBank/DDBJ whole genome shotgun (WGS) entry which is preliminary data.</text>
</comment>
<gene>
    <name evidence="1" type="ORF">AVEN_216522_1</name>
</gene>
<protein>
    <recommendedName>
        <fullName evidence="3">Endonuclease/exonuclease/phosphatase domain-containing protein</fullName>
    </recommendedName>
</protein>